<keyword evidence="3" id="KW-1185">Reference proteome</keyword>
<feature type="transmembrane region" description="Helical" evidence="1">
    <location>
        <begin position="16"/>
        <end position="40"/>
    </location>
</feature>
<keyword evidence="1" id="KW-1133">Transmembrane helix</keyword>
<feature type="transmembrane region" description="Helical" evidence="1">
    <location>
        <begin position="101"/>
        <end position="123"/>
    </location>
</feature>
<feature type="transmembrane region" description="Helical" evidence="1">
    <location>
        <begin position="202"/>
        <end position="228"/>
    </location>
</feature>
<reference evidence="2" key="1">
    <citation type="submission" date="2021-06" db="EMBL/GenBank/DDBJ databases">
        <title>Parelaphostrongylus tenuis whole genome reference sequence.</title>
        <authorList>
            <person name="Garwood T.J."/>
            <person name="Larsen P.A."/>
            <person name="Fountain-Jones N.M."/>
            <person name="Garbe J.R."/>
            <person name="Macchietto M.G."/>
            <person name="Kania S.A."/>
            <person name="Gerhold R.W."/>
            <person name="Richards J.E."/>
            <person name="Wolf T.M."/>
        </authorList>
    </citation>
    <scope>NUCLEOTIDE SEQUENCE</scope>
    <source>
        <strain evidence="2">MNPRO001-30</strain>
        <tissue evidence="2">Meninges</tissue>
    </source>
</reference>
<keyword evidence="1" id="KW-0472">Membrane</keyword>
<feature type="transmembrane region" description="Helical" evidence="1">
    <location>
        <begin position="135"/>
        <end position="154"/>
    </location>
</feature>
<sequence>MSSSDRFPRPSEKREAYTLVVECICCIAFGMNLLLIYVFLRCRLRTVVTYKFFFILTTAQNIVSSIFFFVTAPRAICFDFTFLFVGTGLLAGTPAGPYSLLIYSAVFVSSILLATNNFLYKYFQLCKPLSIHIYTPKWIIVIIAINIALVVNWLSMNILCGWPSKEFIYMVREYTSTSYQYELINSTFMGISMKHISKPSKFALLIESLIMVLGLGLISLLFAIKIHFYLKHNSMSTQTKQMHRKTLKLLSLQTACPFLLLHVPLYTMYMLLFTGITSSKLVGDTIGTLMSLFPLISPLLTIIFTEDYRKGYSPVAQGQVDNAVVSNTNNAYNAGLATELYMTPQTRSEKTGAQQLAEMYISLKNLGIKILTVWIQVCSM</sequence>
<dbReference type="Gene3D" id="1.20.1070.10">
    <property type="entry name" value="Rhodopsin 7-helix transmembrane proteins"/>
    <property type="match status" value="1"/>
</dbReference>
<evidence type="ECO:0000313" key="3">
    <source>
        <dbReference type="Proteomes" id="UP001196413"/>
    </source>
</evidence>
<protein>
    <submittedName>
        <fullName evidence="2">Uncharacterized protein</fullName>
    </submittedName>
</protein>
<dbReference type="Proteomes" id="UP001196413">
    <property type="component" value="Unassembled WGS sequence"/>
</dbReference>
<evidence type="ECO:0000256" key="1">
    <source>
        <dbReference type="SAM" id="Phobius"/>
    </source>
</evidence>
<dbReference type="AlphaFoldDB" id="A0AAD5N0E3"/>
<dbReference type="Pfam" id="PF10326">
    <property type="entry name" value="7TM_GPCR_Str"/>
    <property type="match status" value="1"/>
</dbReference>
<name>A0AAD5N0E3_PARTN</name>
<dbReference type="PANTHER" id="PTHR46178:SF9">
    <property type="entry name" value="SEVEN TM RECEPTOR"/>
    <property type="match status" value="1"/>
</dbReference>
<proteinExistence type="predicted"/>
<comment type="caution">
    <text evidence="2">The sequence shown here is derived from an EMBL/GenBank/DDBJ whole genome shotgun (WGS) entry which is preliminary data.</text>
</comment>
<gene>
    <name evidence="2" type="ORF">KIN20_017069</name>
</gene>
<feature type="transmembrane region" description="Helical" evidence="1">
    <location>
        <begin position="285"/>
        <end position="304"/>
    </location>
</feature>
<feature type="transmembrane region" description="Helical" evidence="1">
    <location>
        <begin position="249"/>
        <end position="273"/>
    </location>
</feature>
<dbReference type="PANTHER" id="PTHR46178">
    <property type="entry name" value="SEVEN TM RECEPTOR"/>
    <property type="match status" value="1"/>
</dbReference>
<evidence type="ECO:0000313" key="2">
    <source>
        <dbReference type="EMBL" id="KAJ1358597.1"/>
    </source>
</evidence>
<keyword evidence="1" id="KW-0812">Transmembrane</keyword>
<dbReference type="InterPro" id="IPR019428">
    <property type="entry name" value="7TM_GPCR_serpentine_rcpt_Str"/>
</dbReference>
<dbReference type="EMBL" id="JAHQIW010003407">
    <property type="protein sequence ID" value="KAJ1358597.1"/>
    <property type="molecule type" value="Genomic_DNA"/>
</dbReference>
<accession>A0AAD5N0E3</accession>
<dbReference type="SUPFAM" id="SSF81321">
    <property type="entry name" value="Family A G protein-coupled receptor-like"/>
    <property type="match status" value="1"/>
</dbReference>
<organism evidence="2 3">
    <name type="scientific">Parelaphostrongylus tenuis</name>
    <name type="common">Meningeal worm</name>
    <dbReference type="NCBI Taxonomy" id="148309"/>
    <lineage>
        <taxon>Eukaryota</taxon>
        <taxon>Metazoa</taxon>
        <taxon>Ecdysozoa</taxon>
        <taxon>Nematoda</taxon>
        <taxon>Chromadorea</taxon>
        <taxon>Rhabditida</taxon>
        <taxon>Rhabditina</taxon>
        <taxon>Rhabditomorpha</taxon>
        <taxon>Strongyloidea</taxon>
        <taxon>Metastrongylidae</taxon>
        <taxon>Parelaphostrongylus</taxon>
    </lineage>
</organism>